<dbReference type="Proteomes" id="UP001153712">
    <property type="component" value="Chromosome 12"/>
</dbReference>
<protein>
    <submittedName>
        <fullName evidence="2">Uncharacterized protein</fullName>
    </submittedName>
</protein>
<dbReference type="OrthoDB" id="8194670at2759"/>
<keyword evidence="3" id="KW-1185">Reference proteome</keyword>
<evidence type="ECO:0000256" key="1">
    <source>
        <dbReference type="SAM" id="SignalP"/>
    </source>
</evidence>
<proteinExistence type="predicted"/>
<gene>
    <name evidence="2" type="ORF">PHYEVI_LOCUS2770</name>
</gene>
<reference evidence="2" key="1">
    <citation type="submission" date="2022-01" db="EMBL/GenBank/DDBJ databases">
        <authorList>
            <person name="King R."/>
        </authorList>
    </citation>
    <scope>NUCLEOTIDE SEQUENCE</scope>
</reference>
<dbReference type="Gene3D" id="1.10.238.20">
    <property type="entry name" value="Pheromone/general odorant binding protein domain"/>
    <property type="match status" value="1"/>
</dbReference>
<dbReference type="Pfam" id="PF01395">
    <property type="entry name" value="PBP_GOBP"/>
    <property type="match status" value="1"/>
</dbReference>
<evidence type="ECO:0000313" key="3">
    <source>
        <dbReference type="Proteomes" id="UP001153712"/>
    </source>
</evidence>
<keyword evidence="1" id="KW-0732">Signal</keyword>
<dbReference type="GO" id="GO:0005549">
    <property type="term" value="F:odorant binding"/>
    <property type="evidence" value="ECO:0007669"/>
    <property type="project" value="InterPro"/>
</dbReference>
<dbReference type="InterPro" id="IPR006170">
    <property type="entry name" value="PBP/GOBP"/>
</dbReference>
<accession>A0A9N9TK66</accession>
<dbReference type="EMBL" id="OU900105">
    <property type="protein sequence ID" value="CAG9856347.1"/>
    <property type="molecule type" value="Genomic_DNA"/>
</dbReference>
<organism evidence="2 3">
    <name type="scientific">Phyllotreta striolata</name>
    <name type="common">Striped flea beetle</name>
    <name type="synonym">Crioceris striolata</name>
    <dbReference type="NCBI Taxonomy" id="444603"/>
    <lineage>
        <taxon>Eukaryota</taxon>
        <taxon>Metazoa</taxon>
        <taxon>Ecdysozoa</taxon>
        <taxon>Arthropoda</taxon>
        <taxon>Hexapoda</taxon>
        <taxon>Insecta</taxon>
        <taxon>Pterygota</taxon>
        <taxon>Neoptera</taxon>
        <taxon>Endopterygota</taxon>
        <taxon>Coleoptera</taxon>
        <taxon>Polyphaga</taxon>
        <taxon>Cucujiformia</taxon>
        <taxon>Chrysomeloidea</taxon>
        <taxon>Chrysomelidae</taxon>
        <taxon>Galerucinae</taxon>
        <taxon>Alticini</taxon>
        <taxon>Phyllotreta</taxon>
    </lineage>
</organism>
<dbReference type="InterPro" id="IPR036728">
    <property type="entry name" value="PBP_GOBP_sf"/>
</dbReference>
<feature type="signal peptide" evidence="1">
    <location>
        <begin position="1"/>
        <end position="21"/>
    </location>
</feature>
<dbReference type="CDD" id="cd23992">
    <property type="entry name" value="PBP_GOBP"/>
    <property type="match status" value="1"/>
</dbReference>
<feature type="chain" id="PRO_5040471193" evidence="1">
    <location>
        <begin position="22"/>
        <end position="142"/>
    </location>
</feature>
<dbReference type="AlphaFoldDB" id="A0A9N9TK66"/>
<evidence type="ECO:0000313" key="2">
    <source>
        <dbReference type="EMBL" id="CAG9856347.1"/>
    </source>
</evidence>
<name>A0A9N9TK66_PHYSR</name>
<sequence>MNRIKLIFLLVFSVVVWHVEARAKQENDLQRVIKTCIKASDADEEFVKLTFDGKFQPSLEFKEYLFCFAREAGMVNLDNSMNNDVIEKMTAKILKDKRAAKEIRDDCDNTLYDPLNTVYYTFKCFITKIKEMSSAKKRRRRS</sequence>
<dbReference type="SUPFAM" id="SSF47565">
    <property type="entry name" value="Insect pheromone/odorant-binding proteins"/>
    <property type="match status" value="1"/>
</dbReference>